<evidence type="ECO:0000259" key="11">
    <source>
        <dbReference type="Pfam" id="PF02771"/>
    </source>
</evidence>
<dbReference type="EMBL" id="LCYI01000029">
    <property type="protein sequence ID" value="KLA28478.1"/>
    <property type="molecule type" value="Genomic_DNA"/>
</dbReference>
<dbReference type="Gene3D" id="2.40.110.10">
    <property type="entry name" value="Butyryl-CoA Dehydrogenase, subunit A, domain 2"/>
    <property type="match status" value="1"/>
</dbReference>
<gene>
    <name evidence="12" type="ORF">B4077_5680</name>
</gene>
<evidence type="ECO:0000256" key="2">
    <source>
        <dbReference type="ARBA" id="ARBA00009347"/>
    </source>
</evidence>
<dbReference type="InterPro" id="IPR037069">
    <property type="entry name" value="AcylCoA_DH/ox_N_sf"/>
</dbReference>
<dbReference type="CDD" id="cd01158">
    <property type="entry name" value="SCAD_SBCAD"/>
    <property type="match status" value="1"/>
</dbReference>
<dbReference type="GO" id="GO:0003995">
    <property type="term" value="F:acyl-CoA dehydrogenase activity"/>
    <property type="evidence" value="ECO:0007669"/>
    <property type="project" value="InterPro"/>
</dbReference>
<keyword evidence="4 8" id="KW-0274">FAD</keyword>
<dbReference type="PIRSF" id="PIRSF016578">
    <property type="entry name" value="HsaA"/>
    <property type="match status" value="1"/>
</dbReference>
<keyword evidence="3 8" id="KW-0285">Flavoprotein</keyword>
<dbReference type="GO" id="GO:0050660">
    <property type="term" value="F:flavin adenine dinucleotide binding"/>
    <property type="evidence" value="ECO:0007669"/>
    <property type="project" value="InterPro"/>
</dbReference>
<dbReference type="PATRIC" id="fig|1396.428.peg.5036"/>
<dbReference type="SUPFAM" id="SSF56645">
    <property type="entry name" value="Acyl-CoA dehydrogenase NM domain-like"/>
    <property type="match status" value="1"/>
</dbReference>
<comment type="caution">
    <text evidence="12">The sequence shown here is derived from an EMBL/GenBank/DDBJ whole genome shotgun (WGS) entry which is preliminary data.</text>
</comment>
<evidence type="ECO:0000259" key="9">
    <source>
        <dbReference type="Pfam" id="PF00441"/>
    </source>
</evidence>
<feature type="domain" description="Acyl-CoA dehydrogenase/oxidase C-terminal" evidence="9">
    <location>
        <begin position="229"/>
        <end position="376"/>
    </location>
</feature>
<proteinExistence type="inferred from homology"/>
<comment type="similarity">
    <text evidence="2 8">Belongs to the acyl-CoA dehydrogenase family.</text>
</comment>
<dbReference type="PANTHER" id="PTHR43884">
    <property type="entry name" value="ACYL-COA DEHYDROGENASE"/>
    <property type="match status" value="1"/>
</dbReference>
<evidence type="ECO:0000256" key="1">
    <source>
        <dbReference type="ARBA" id="ARBA00001974"/>
    </source>
</evidence>
<dbReference type="Pfam" id="PF02771">
    <property type="entry name" value="Acyl-CoA_dh_N"/>
    <property type="match status" value="1"/>
</dbReference>
<feature type="domain" description="Acyl-CoA oxidase/dehydrogenase middle" evidence="10">
    <location>
        <begin position="122"/>
        <end position="217"/>
    </location>
</feature>
<evidence type="ECO:0000256" key="4">
    <source>
        <dbReference type="ARBA" id="ARBA00022827"/>
    </source>
</evidence>
<evidence type="ECO:0000256" key="6">
    <source>
        <dbReference type="ARBA" id="ARBA00052546"/>
    </source>
</evidence>
<protein>
    <recommendedName>
        <fullName evidence="7">Acyl-CoA dehydrogenase</fullName>
    </recommendedName>
</protein>
<dbReference type="Gene3D" id="1.20.140.10">
    <property type="entry name" value="Butyryl-CoA Dehydrogenase, subunit A, domain 3"/>
    <property type="match status" value="1"/>
</dbReference>
<dbReference type="Gene3D" id="1.10.540.10">
    <property type="entry name" value="Acyl-CoA dehydrogenase/oxidase, N-terminal domain"/>
    <property type="match status" value="1"/>
</dbReference>
<dbReference type="RefSeq" id="WP_046955507.1">
    <property type="nucleotide sequence ID" value="NZ_LCYI01000029.1"/>
</dbReference>
<comment type="cofactor">
    <cofactor evidence="1 8">
        <name>FAD</name>
        <dbReference type="ChEBI" id="CHEBI:57692"/>
    </cofactor>
</comment>
<reference evidence="12 13" key="1">
    <citation type="submission" date="2015-04" db="EMBL/GenBank/DDBJ databases">
        <title>Draft Genome Sequences of Eight Spore-Forming Food Isolates of Bacillus cereus Genome sequencing.</title>
        <authorList>
            <person name="Krawcyk A.O."/>
            <person name="de Jong A."/>
            <person name="Eijlander R.T."/>
            <person name="Berendsen E.M."/>
            <person name="Holsappel S."/>
            <person name="Wells-Bennik M."/>
            <person name="Kuipers O.P."/>
        </authorList>
    </citation>
    <scope>NUCLEOTIDE SEQUENCE [LARGE SCALE GENOMIC DNA]</scope>
    <source>
        <strain evidence="12 13">B4077</strain>
    </source>
</reference>
<organism evidence="12 13">
    <name type="scientific">Bacillus cereus</name>
    <dbReference type="NCBI Taxonomy" id="1396"/>
    <lineage>
        <taxon>Bacteria</taxon>
        <taxon>Bacillati</taxon>
        <taxon>Bacillota</taxon>
        <taxon>Bacilli</taxon>
        <taxon>Bacillales</taxon>
        <taxon>Bacillaceae</taxon>
        <taxon>Bacillus</taxon>
        <taxon>Bacillus cereus group</taxon>
    </lineage>
</organism>
<dbReference type="AlphaFoldDB" id="A0A0G8EW17"/>
<comment type="catalytic activity">
    <reaction evidence="6">
        <text>a 2,3-saturated acyl-CoA + A = a 2,3-dehydroacyl-CoA + AH2</text>
        <dbReference type="Rhea" id="RHEA:48608"/>
        <dbReference type="ChEBI" id="CHEBI:13193"/>
        <dbReference type="ChEBI" id="CHEBI:17499"/>
        <dbReference type="ChEBI" id="CHEBI:60015"/>
        <dbReference type="ChEBI" id="CHEBI:65111"/>
    </reaction>
</comment>
<dbReference type="FunFam" id="1.10.540.10:FF:000002">
    <property type="entry name" value="Acyl-CoA dehydrogenase FadE19"/>
    <property type="match status" value="1"/>
</dbReference>
<dbReference type="PROSITE" id="PS00072">
    <property type="entry name" value="ACYL_COA_DH_1"/>
    <property type="match status" value="1"/>
</dbReference>
<dbReference type="InterPro" id="IPR013786">
    <property type="entry name" value="AcylCoA_DH/ox_N"/>
</dbReference>
<evidence type="ECO:0000256" key="8">
    <source>
        <dbReference type="RuleBase" id="RU362125"/>
    </source>
</evidence>
<dbReference type="FunFam" id="1.20.140.10:FF:000004">
    <property type="entry name" value="Acyl-CoA dehydrogenase FadE25"/>
    <property type="match status" value="1"/>
</dbReference>
<evidence type="ECO:0000256" key="3">
    <source>
        <dbReference type="ARBA" id="ARBA00022630"/>
    </source>
</evidence>
<dbReference type="Pfam" id="PF02770">
    <property type="entry name" value="Acyl-CoA_dh_M"/>
    <property type="match status" value="1"/>
</dbReference>
<dbReference type="InterPro" id="IPR009075">
    <property type="entry name" value="AcylCo_DH/oxidase_C"/>
</dbReference>
<accession>A0A0G8EW17</accession>
<evidence type="ECO:0000259" key="10">
    <source>
        <dbReference type="Pfam" id="PF02770"/>
    </source>
</evidence>
<dbReference type="FunFam" id="2.40.110.10:FF:000001">
    <property type="entry name" value="Acyl-CoA dehydrogenase, mitochondrial"/>
    <property type="match status" value="1"/>
</dbReference>
<dbReference type="InterPro" id="IPR009100">
    <property type="entry name" value="AcylCoA_DH/oxidase_NM_dom_sf"/>
</dbReference>
<keyword evidence="5 8" id="KW-0560">Oxidoreductase</keyword>
<dbReference type="InterPro" id="IPR046373">
    <property type="entry name" value="Acyl-CoA_Oxase/DH_mid-dom_sf"/>
</dbReference>
<evidence type="ECO:0000313" key="13">
    <source>
        <dbReference type="Proteomes" id="UP000035214"/>
    </source>
</evidence>
<name>A0A0G8EW17_BACCE</name>
<feature type="domain" description="Acyl-CoA dehydrogenase/oxidase N-terminal" evidence="11">
    <location>
        <begin position="6"/>
        <end position="117"/>
    </location>
</feature>
<dbReference type="Proteomes" id="UP000035214">
    <property type="component" value="Unassembled WGS sequence"/>
</dbReference>
<dbReference type="Pfam" id="PF00441">
    <property type="entry name" value="Acyl-CoA_dh_1"/>
    <property type="match status" value="1"/>
</dbReference>
<evidence type="ECO:0000256" key="7">
    <source>
        <dbReference type="ARBA" id="ARBA00067585"/>
    </source>
</evidence>
<evidence type="ECO:0000256" key="5">
    <source>
        <dbReference type="ARBA" id="ARBA00023002"/>
    </source>
</evidence>
<sequence length="379" mass="41497">MHFKLSEEHEMIRKMVRDFAKNEVAPTAAERDEEERFDRALFDQMAELGLTGIPWPEEYGGIGSDYLAYVIAIEELSRVCASTGVTLSAHTSLAGWPIFKFGTEEQKQKFLRPMAEGTKIGAYGLTEPSSGSDAGGMRTTAKRDGDHYILNGSKIFITNGGIADIYVVFALTDPESKQRGTSAFIVESDTPGFSVGKKESKLGIRSSPTTEIMFEDCRIPVENLLGEEGQGFKVAMQTLDGGRNGIAAQAVGIAQGALDASVEYARERQQFGKPIAAQQGIGFKLADMATDVEAARLLTYQAAWLESEGLPYGKESAMSKVFAGDTAMKVTTEAVQVFGGYGYTKDYPVERYMRDAKITQIYEGTQEIQRLVISRMLTK</sequence>
<dbReference type="SUPFAM" id="SSF47203">
    <property type="entry name" value="Acyl-CoA dehydrogenase C-terminal domain-like"/>
    <property type="match status" value="1"/>
</dbReference>
<evidence type="ECO:0000313" key="12">
    <source>
        <dbReference type="EMBL" id="KLA28478.1"/>
    </source>
</evidence>
<dbReference type="PROSITE" id="PS00073">
    <property type="entry name" value="ACYL_COA_DH_2"/>
    <property type="match status" value="1"/>
</dbReference>
<dbReference type="InterPro" id="IPR006091">
    <property type="entry name" value="Acyl-CoA_Oxase/DH_mid-dom"/>
</dbReference>
<dbReference type="PANTHER" id="PTHR43884:SF41">
    <property type="entry name" value="ACYL-COA DEHYDROGENASE"/>
    <property type="match status" value="1"/>
</dbReference>
<dbReference type="InterPro" id="IPR006089">
    <property type="entry name" value="Acyl-CoA_DH_CS"/>
</dbReference>
<dbReference type="InterPro" id="IPR036250">
    <property type="entry name" value="AcylCo_DH-like_C"/>
</dbReference>